<feature type="chain" id="PRO_5044837172" description="C-type lectin domain-containing protein" evidence="1">
    <location>
        <begin position="26"/>
        <end position="287"/>
    </location>
</feature>
<evidence type="ECO:0008006" key="6">
    <source>
        <dbReference type="Google" id="ProtNLM"/>
    </source>
</evidence>
<organism evidence="4 5">
    <name type="scientific">Batillaria attramentaria</name>
    <dbReference type="NCBI Taxonomy" id="370345"/>
    <lineage>
        <taxon>Eukaryota</taxon>
        <taxon>Metazoa</taxon>
        <taxon>Spiralia</taxon>
        <taxon>Lophotrochozoa</taxon>
        <taxon>Mollusca</taxon>
        <taxon>Gastropoda</taxon>
        <taxon>Caenogastropoda</taxon>
        <taxon>Sorbeoconcha</taxon>
        <taxon>Cerithioidea</taxon>
        <taxon>Batillariidae</taxon>
        <taxon>Batillaria</taxon>
    </lineage>
</organism>
<dbReference type="InterPro" id="IPR016187">
    <property type="entry name" value="CTDL_fold"/>
</dbReference>
<evidence type="ECO:0000259" key="3">
    <source>
        <dbReference type="PROSITE" id="PS50948"/>
    </source>
</evidence>
<evidence type="ECO:0000313" key="5">
    <source>
        <dbReference type="Proteomes" id="UP001519460"/>
    </source>
</evidence>
<comment type="caution">
    <text evidence="4">The sequence shown here is derived from an EMBL/GenBank/DDBJ whole genome shotgun (WGS) entry which is preliminary data.</text>
</comment>
<dbReference type="InterPro" id="IPR016186">
    <property type="entry name" value="C-type_lectin-like/link_sf"/>
</dbReference>
<dbReference type="Gene3D" id="3.50.4.10">
    <property type="entry name" value="Hepatocyte Growth Factor"/>
    <property type="match status" value="1"/>
</dbReference>
<keyword evidence="1" id="KW-0732">Signal</keyword>
<dbReference type="PROSITE" id="PS50948">
    <property type="entry name" value="PAN"/>
    <property type="match status" value="1"/>
</dbReference>
<evidence type="ECO:0000313" key="4">
    <source>
        <dbReference type="EMBL" id="KAK7482543.1"/>
    </source>
</evidence>
<evidence type="ECO:0000259" key="2">
    <source>
        <dbReference type="PROSITE" id="PS50041"/>
    </source>
</evidence>
<accession>A0ABD0K6Q1</accession>
<dbReference type="EMBL" id="JACVVK020000243">
    <property type="protein sequence ID" value="KAK7482543.1"/>
    <property type="molecule type" value="Genomic_DNA"/>
</dbReference>
<dbReference type="CDD" id="cd00037">
    <property type="entry name" value="CLECT"/>
    <property type="match status" value="1"/>
</dbReference>
<proteinExistence type="predicted"/>
<gene>
    <name evidence="4" type="ORF">BaRGS_00026254</name>
</gene>
<reference evidence="4 5" key="1">
    <citation type="journal article" date="2023" name="Sci. Data">
        <title>Genome assembly of the Korean intertidal mud-creeper Batillaria attramentaria.</title>
        <authorList>
            <person name="Patra A.K."/>
            <person name="Ho P.T."/>
            <person name="Jun S."/>
            <person name="Lee S.J."/>
            <person name="Kim Y."/>
            <person name="Won Y.J."/>
        </authorList>
    </citation>
    <scope>NUCLEOTIDE SEQUENCE [LARGE SCALE GENOMIC DNA]</scope>
    <source>
        <strain evidence="4">Wonlab-2016</strain>
    </source>
</reference>
<dbReference type="Gene3D" id="3.10.100.10">
    <property type="entry name" value="Mannose-Binding Protein A, subunit A"/>
    <property type="match status" value="1"/>
</dbReference>
<dbReference type="AlphaFoldDB" id="A0ABD0K6Q1"/>
<keyword evidence="5" id="KW-1185">Reference proteome</keyword>
<dbReference type="Pfam" id="PF00024">
    <property type="entry name" value="PAN_1"/>
    <property type="match status" value="1"/>
</dbReference>
<dbReference type="InterPro" id="IPR003609">
    <property type="entry name" value="Pan_app"/>
</dbReference>
<dbReference type="Pfam" id="PF00059">
    <property type="entry name" value="Lectin_C"/>
    <property type="match status" value="1"/>
</dbReference>
<evidence type="ECO:0000256" key="1">
    <source>
        <dbReference type="SAM" id="SignalP"/>
    </source>
</evidence>
<feature type="domain" description="Apple" evidence="3">
    <location>
        <begin position="28"/>
        <end position="108"/>
    </location>
</feature>
<name>A0ABD0K6Q1_9CAEN</name>
<sequence>MAIAHAQSLLFVCWPLLLAAMLADASSSYQSWRWENIPSARLLGHVIETRTATSLLSCISLCAQSPSCWTVNHRASDDTCELNDTDDRWSDVSSATSDAEFGYYVKRVPRKPEDVDPALRTSECHHLDTKLDGTCLQIVPKASANFTEAKTACDHRFGRLAVLNTPTLETVLGVLKNHPQSRYWIDLGRDAARNMIWRATGELCNLSRPPWYTGQPDDNTGGTGPEDCGDASITYDAGTASFVYRFMDVPCTMLGGYICQYGTFSQLCCIFLEPDSHALVVNCEVVC</sequence>
<dbReference type="Proteomes" id="UP001519460">
    <property type="component" value="Unassembled WGS sequence"/>
</dbReference>
<dbReference type="SUPFAM" id="SSF56436">
    <property type="entry name" value="C-type lectin-like"/>
    <property type="match status" value="1"/>
</dbReference>
<dbReference type="PROSITE" id="PS50041">
    <property type="entry name" value="C_TYPE_LECTIN_2"/>
    <property type="match status" value="1"/>
</dbReference>
<protein>
    <recommendedName>
        <fullName evidence="6">C-type lectin domain-containing protein</fullName>
    </recommendedName>
</protein>
<feature type="domain" description="C-type lectin" evidence="2">
    <location>
        <begin position="131"/>
        <end position="260"/>
    </location>
</feature>
<dbReference type="InterPro" id="IPR001304">
    <property type="entry name" value="C-type_lectin-like"/>
</dbReference>
<feature type="signal peptide" evidence="1">
    <location>
        <begin position="1"/>
        <end position="25"/>
    </location>
</feature>
<dbReference type="SUPFAM" id="SSF57414">
    <property type="entry name" value="Hairpin loop containing domain-like"/>
    <property type="match status" value="1"/>
</dbReference>